<reference evidence="2" key="1">
    <citation type="submission" date="2019-09" db="EMBL/GenBank/DDBJ databases">
        <authorList>
            <person name="Zhang L."/>
        </authorList>
    </citation>
    <scope>NUCLEOTIDE SEQUENCE</scope>
</reference>
<dbReference type="AlphaFoldDB" id="A0A5K1H002"/>
<sequence>MAEFVSPSCECSQPISGMGSSYGRTPTSLFPGSCLGVIVLRFFFLAYFLSIHQQGKDDD</sequence>
<accession>A0A5K1H002</accession>
<evidence type="ECO:0000313" key="2">
    <source>
        <dbReference type="EMBL" id="VVW78433.1"/>
    </source>
</evidence>
<gene>
    <name evidence="2" type="ORF">NYM_LOCUS27026</name>
</gene>
<keyword evidence="1" id="KW-1133">Transmembrane helix</keyword>
<name>A0A5K1H002_9MAGN</name>
<feature type="transmembrane region" description="Helical" evidence="1">
    <location>
        <begin position="28"/>
        <end position="49"/>
    </location>
</feature>
<organism evidence="2">
    <name type="scientific">Nymphaea colorata</name>
    <name type="common">pocket water lily</name>
    <dbReference type="NCBI Taxonomy" id="210225"/>
    <lineage>
        <taxon>Eukaryota</taxon>
        <taxon>Viridiplantae</taxon>
        <taxon>Streptophyta</taxon>
        <taxon>Embryophyta</taxon>
        <taxon>Tracheophyta</taxon>
        <taxon>Spermatophyta</taxon>
        <taxon>Magnoliopsida</taxon>
        <taxon>Nymphaeales</taxon>
        <taxon>Nymphaeaceae</taxon>
        <taxon>Nymphaea</taxon>
    </lineage>
</organism>
<keyword evidence="1" id="KW-0812">Transmembrane</keyword>
<keyword evidence="1" id="KW-0472">Membrane</keyword>
<evidence type="ECO:0000256" key="1">
    <source>
        <dbReference type="SAM" id="Phobius"/>
    </source>
</evidence>
<dbReference type="EMBL" id="LR721787">
    <property type="protein sequence ID" value="VVW78433.1"/>
    <property type="molecule type" value="Genomic_DNA"/>
</dbReference>
<proteinExistence type="predicted"/>
<protein>
    <submittedName>
        <fullName evidence="2">Uncharacterized protein</fullName>
    </submittedName>
</protein>